<keyword evidence="6" id="KW-1185">Reference proteome</keyword>
<protein>
    <recommendedName>
        <fullName evidence="4">Flavin reductase like domain-containing protein</fullName>
    </recommendedName>
</protein>
<dbReference type="InterPro" id="IPR052174">
    <property type="entry name" value="Flavoredoxin"/>
</dbReference>
<dbReference type="Proteomes" id="UP000030669">
    <property type="component" value="Unassembled WGS sequence"/>
</dbReference>
<evidence type="ECO:0000256" key="1">
    <source>
        <dbReference type="ARBA" id="ARBA00001917"/>
    </source>
</evidence>
<feature type="domain" description="Flavin reductase like" evidence="4">
    <location>
        <begin position="32"/>
        <end position="191"/>
    </location>
</feature>
<comment type="cofactor">
    <cofactor evidence="1">
        <name>FMN</name>
        <dbReference type="ChEBI" id="CHEBI:58210"/>
    </cofactor>
</comment>
<dbReference type="OrthoDB" id="2145000at2759"/>
<reference evidence="5 6" key="1">
    <citation type="journal article" date="2012" name="Science">
        <title>The Paleozoic origin of enzymatic lignin decomposition reconstructed from 31 fungal genomes.</title>
        <authorList>
            <person name="Floudas D."/>
            <person name="Binder M."/>
            <person name="Riley R."/>
            <person name="Barry K."/>
            <person name="Blanchette R.A."/>
            <person name="Henrissat B."/>
            <person name="Martinez A.T."/>
            <person name="Otillar R."/>
            <person name="Spatafora J.W."/>
            <person name="Yadav J.S."/>
            <person name="Aerts A."/>
            <person name="Benoit I."/>
            <person name="Boyd A."/>
            <person name="Carlson A."/>
            <person name="Copeland A."/>
            <person name="Coutinho P.M."/>
            <person name="de Vries R.P."/>
            <person name="Ferreira P."/>
            <person name="Findley K."/>
            <person name="Foster B."/>
            <person name="Gaskell J."/>
            <person name="Glotzer D."/>
            <person name="Gorecki P."/>
            <person name="Heitman J."/>
            <person name="Hesse C."/>
            <person name="Hori C."/>
            <person name="Igarashi K."/>
            <person name="Jurgens J.A."/>
            <person name="Kallen N."/>
            <person name="Kersten P."/>
            <person name="Kohler A."/>
            <person name="Kuees U."/>
            <person name="Kumar T.K.A."/>
            <person name="Kuo A."/>
            <person name="LaButti K."/>
            <person name="Larrondo L.F."/>
            <person name="Lindquist E."/>
            <person name="Ling A."/>
            <person name="Lombard V."/>
            <person name="Lucas S."/>
            <person name="Lundell T."/>
            <person name="Martin R."/>
            <person name="McLaughlin D.J."/>
            <person name="Morgenstern I."/>
            <person name="Morin E."/>
            <person name="Murat C."/>
            <person name="Nagy L.G."/>
            <person name="Nolan M."/>
            <person name="Ohm R.A."/>
            <person name="Patyshakuliyeva A."/>
            <person name="Rokas A."/>
            <person name="Ruiz-Duenas F.J."/>
            <person name="Sabat G."/>
            <person name="Salamov A."/>
            <person name="Samejima M."/>
            <person name="Schmutz J."/>
            <person name="Slot J.C."/>
            <person name="St John F."/>
            <person name="Stenlid J."/>
            <person name="Sun H."/>
            <person name="Sun S."/>
            <person name="Syed K."/>
            <person name="Tsang A."/>
            <person name="Wiebenga A."/>
            <person name="Young D."/>
            <person name="Pisabarro A."/>
            <person name="Eastwood D.C."/>
            <person name="Martin F."/>
            <person name="Cullen D."/>
            <person name="Grigoriev I.V."/>
            <person name="Hibbett D.S."/>
        </authorList>
    </citation>
    <scope>NUCLEOTIDE SEQUENCE [LARGE SCALE GENOMIC DNA]</scope>
    <source>
        <strain evidence="5 6">ATCC 11539</strain>
    </source>
</reference>
<dbReference type="HOGENOM" id="CLU_059021_5_0_1"/>
<name>S7RI06_GLOTA</name>
<dbReference type="Pfam" id="PF01613">
    <property type="entry name" value="Flavin_Reduct"/>
    <property type="match status" value="1"/>
</dbReference>
<dbReference type="PANTHER" id="PTHR43567:SF1">
    <property type="entry name" value="FLAVOREDOXIN"/>
    <property type="match status" value="1"/>
</dbReference>
<proteinExistence type="inferred from homology"/>
<dbReference type="PANTHER" id="PTHR43567">
    <property type="entry name" value="FLAVOREDOXIN-RELATED-RELATED"/>
    <property type="match status" value="1"/>
</dbReference>
<dbReference type="OMA" id="KWKEFQD"/>
<dbReference type="GO" id="GO:0010181">
    <property type="term" value="F:FMN binding"/>
    <property type="evidence" value="ECO:0007669"/>
    <property type="project" value="InterPro"/>
</dbReference>
<evidence type="ECO:0000259" key="4">
    <source>
        <dbReference type="SMART" id="SM00903"/>
    </source>
</evidence>
<dbReference type="AlphaFoldDB" id="S7RI06"/>
<comment type="similarity">
    <text evidence="3">Belongs to the flavoredoxin family.</text>
</comment>
<evidence type="ECO:0000256" key="3">
    <source>
        <dbReference type="ARBA" id="ARBA00038054"/>
    </source>
</evidence>
<dbReference type="KEGG" id="gtr:GLOTRDRAFT_77776"/>
<dbReference type="EMBL" id="KB469304">
    <property type="protein sequence ID" value="EPQ53915.1"/>
    <property type="molecule type" value="Genomic_DNA"/>
</dbReference>
<evidence type="ECO:0000313" key="5">
    <source>
        <dbReference type="EMBL" id="EPQ53915.1"/>
    </source>
</evidence>
<dbReference type="InterPro" id="IPR002563">
    <property type="entry name" value="Flavin_Rdtase-like_dom"/>
</dbReference>
<accession>S7RI06</accession>
<dbReference type="InterPro" id="IPR012349">
    <property type="entry name" value="Split_barrel_FMN-bd"/>
</dbReference>
<evidence type="ECO:0000313" key="6">
    <source>
        <dbReference type="Proteomes" id="UP000030669"/>
    </source>
</evidence>
<dbReference type="eggNOG" id="ENOG502SNF1">
    <property type="taxonomic scope" value="Eukaryota"/>
</dbReference>
<dbReference type="RefSeq" id="XP_007867290.1">
    <property type="nucleotide sequence ID" value="XM_007869099.1"/>
</dbReference>
<dbReference type="SUPFAM" id="SSF50475">
    <property type="entry name" value="FMN-binding split barrel"/>
    <property type="match status" value="1"/>
</dbReference>
<sequence>MAKRKASEIDASEPAFASPEGLENYPARKAYRLLEPGPVVLVSTLDTVGENIKPNLMTMGFHMVIQHEDPPLIGVIIGPWDHSYAALKKNKECVVAIPTVELAEKVVDIGNCSGDESELDKFARFGLTPVKAGKVGAPLVKECMANLECVVEDTKLVSKYNMWVLKVVRGWINPDAKEGKTMHHRGDGTFTLDGEVINLQERMTKWKEYQD</sequence>
<keyword evidence="2" id="KW-0285">Flavoprotein</keyword>
<organism evidence="5 6">
    <name type="scientific">Gloeophyllum trabeum (strain ATCC 11539 / FP-39264 / Madison 617)</name>
    <name type="common">Brown rot fungus</name>
    <dbReference type="NCBI Taxonomy" id="670483"/>
    <lineage>
        <taxon>Eukaryota</taxon>
        <taxon>Fungi</taxon>
        <taxon>Dikarya</taxon>
        <taxon>Basidiomycota</taxon>
        <taxon>Agaricomycotina</taxon>
        <taxon>Agaricomycetes</taxon>
        <taxon>Gloeophyllales</taxon>
        <taxon>Gloeophyllaceae</taxon>
        <taxon>Gloeophyllum</taxon>
    </lineage>
</organism>
<evidence type="ECO:0000256" key="2">
    <source>
        <dbReference type="ARBA" id="ARBA00022630"/>
    </source>
</evidence>
<gene>
    <name evidence="5" type="ORF">GLOTRDRAFT_77776</name>
</gene>
<dbReference type="SMART" id="SM00903">
    <property type="entry name" value="Flavin_Reduct"/>
    <property type="match status" value="1"/>
</dbReference>
<dbReference type="Gene3D" id="2.30.110.10">
    <property type="entry name" value="Electron Transport, Fmn-binding Protein, Chain A"/>
    <property type="match status" value="1"/>
</dbReference>
<dbReference type="GeneID" id="19308744"/>